<dbReference type="InterPro" id="IPR017871">
    <property type="entry name" value="ABC_transporter-like_CS"/>
</dbReference>
<dbReference type="SUPFAM" id="SSF90123">
    <property type="entry name" value="ABC transporter transmembrane region"/>
    <property type="match status" value="1"/>
</dbReference>
<dbReference type="PANTHER" id="PTHR43394">
    <property type="entry name" value="ATP-DEPENDENT PERMEASE MDL1, MITOCHONDRIAL"/>
    <property type="match status" value="1"/>
</dbReference>
<evidence type="ECO:0000256" key="1">
    <source>
        <dbReference type="ARBA" id="ARBA00004651"/>
    </source>
</evidence>
<organism evidence="12 13">
    <name type="scientific">Halioglobus maricola</name>
    <dbReference type="NCBI Taxonomy" id="2601894"/>
    <lineage>
        <taxon>Bacteria</taxon>
        <taxon>Pseudomonadati</taxon>
        <taxon>Pseudomonadota</taxon>
        <taxon>Gammaproteobacteria</taxon>
        <taxon>Cellvibrionales</taxon>
        <taxon>Halieaceae</taxon>
        <taxon>Halioglobus</taxon>
    </lineage>
</organism>
<feature type="transmembrane region" description="Helical" evidence="9">
    <location>
        <begin position="25"/>
        <end position="46"/>
    </location>
</feature>
<sequence>MSETSVDWPVVKRFLNHFKPYKTQVLIGLALIPVSVAFSILFPWLIMQVIDQQLVPGVYDGLMWWTLGLVLVLIGNYLADAIFNYSLQSAAQHAIRDIRAEMFDRVLHFPRRYFDKTPMGVTLTRLTSDLEAISESFTQGLLSMVRDVLITVALLVFLAIISWKLTLVLILIGPVIYYITELLRRRLRDAYLKSRVVLSQGTGYLQESLSGIKTVQLYNAEQEVLSRYQTYTRGFYKAQSKSNLYDSALYSIIEGITTVSMGLIIWYGSREILAATISVGVLVGFINTLDKIFVPIRDFTSQMASIQRAFAAFDHIEEIFQQDSEHVSTQGEHLSVSELGVLDSFETLVFDEVRFRYTETGPWVLNDVSFRLGKGDRIALVGSTGSGKSTILRLLTKTYDNYHGSIKLNGIELSRIPKAEAGKFFSLMQQEVFLFNESIEFNIGLSREGIDRADVVEAARYVYADHFIDDLPGGYAFELQGNGANLSAGQAQLIAFARAIAGGSEVVMLDEATSSVDSVTEQLIQKAIDHVFMEKTVIAIAHRLSTIQHSDQILVLDKGEIIERGSHGELMRQQGFYANLVEELET</sequence>
<feature type="transmembrane region" description="Helical" evidence="9">
    <location>
        <begin position="148"/>
        <end position="179"/>
    </location>
</feature>
<dbReference type="InterPro" id="IPR039421">
    <property type="entry name" value="Type_1_exporter"/>
</dbReference>
<dbReference type="RefSeq" id="WP_152662016.1">
    <property type="nucleotide sequence ID" value="NZ_CP036422.1"/>
</dbReference>
<evidence type="ECO:0000256" key="3">
    <source>
        <dbReference type="ARBA" id="ARBA00022475"/>
    </source>
</evidence>
<dbReference type="PANTHER" id="PTHR43394:SF1">
    <property type="entry name" value="ATP-BINDING CASSETTE SUB-FAMILY B MEMBER 10, MITOCHONDRIAL"/>
    <property type="match status" value="1"/>
</dbReference>
<evidence type="ECO:0000313" key="12">
    <source>
        <dbReference type="EMBL" id="QFU75910.1"/>
    </source>
</evidence>
<evidence type="ECO:0000259" key="10">
    <source>
        <dbReference type="PROSITE" id="PS50893"/>
    </source>
</evidence>
<dbReference type="EMBL" id="CP036422">
    <property type="protein sequence ID" value="QFU75910.1"/>
    <property type="molecule type" value="Genomic_DNA"/>
</dbReference>
<keyword evidence="8 9" id="KW-0472">Membrane</keyword>
<dbReference type="InterPro" id="IPR003439">
    <property type="entry name" value="ABC_transporter-like_ATP-bd"/>
</dbReference>
<keyword evidence="7 9" id="KW-1133">Transmembrane helix</keyword>
<keyword evidence="4 9" id="KW-0812">Transmembrane</keyword>
<dbReference type="InterPro" id="IPR011527">
    <property type="entry name" value="ABC1_TM_dom"/>
</dbReference>
<dbReference type="InterPro" id="IPR027417">
    <property type="entry name" value="P-loop_NTPase"/>
</dbReference>
<dbReference type="Proteomes" id="UP000326287">
    <property type="component" value="Chromosome"/>
</dbReference>
<dbReference type="GO" id="GO:0015421">
    <property type="term" value="F:ABC-type oligopeptide transporter activity"/>
    <property type="evidence" value="ECO:0007669"/>
    <property type="project" value="TreeGrafter"/>
</dbReference>
<dbReference type="CDD" id="cd18544">
    <property type="entry name" value="ABC_6TM_TmrA_like"/>
    <property type="match status" value="1"/>
</dbReference>
<evidence type="ECO:0000259" key="11">
    <source>
        <dbReference type="PROSITE" id="PS50929"/>
    </source>
</evidence>
<dbReference type="GO" id="GO:0016887">
    <property type="term" value="F:ATP hydrolysis activity"/>
    <property type="evidence" value="ECO:0007669"/>
    <property type="project" value="InterPro"/>
</dbReference>
<keyword evidence="3" id="KW-1003">Cell membrane</keyword>
<dbReference type="InterPro" id="IPR003593">
    <property type="entry name" value="AAA+_ATPase"/>
</dbReference>
<dbReference type="SUPFAM" id="SSF52540">
    <property type="entry name" value="P-loop containing nucleoside triphosphate hydrolases"/>
    <property type="match status" value="1"/>
</dbReference>
<evidence type="ECO:0000256" key="8">
    <source>
        <dbReference type="ARBA" id="ARBA00023136"/>
    </source>
</evidence>
<dbReference type="FunFam" id="3.40.50.300:FF:000221">
    <property type="entry name" value="Multidrug ABC transporter ATP-binding protein"/>
    <property type="match status" value="1"/>
</dbReference>
<dbReference type="Pfam" id="PF00005">
    <property type="entry name" value="ABC_tran"/>
    <property type="match status" value="1"/>
</dbReference>
<dbReference type="GO" id="GO:0005886">
    <property type="term" value="C:plasma membrane"/>
    <property type="evidence" value="ECO:0007669"/>
    <property type="project" value="UniProtKB-SubCell"/>
</dbReference>
<proteinExistence type="predicted"/>
<accession>A0A5P9NJA8</accession>
<gene>
    <name evidence="12" type="ORF">EY643_09675</name>
</gene>
<dbReference type="PROSITE" id="PS50929">
    <property type="entry name" value="ABC_TM1F"/>
    <property type="match status" value="1"/>
</dbReference>
<protein>
    <submittedName>
        <fullName evidence="12">ABC transporter ATP-binding protein</fullName>
    </submittedName>
</protein>
<keyword evidence="13" id="KW-1185">Reference proteome</keyword>
<evidence type="ECO:0000256" key="5">
    <source>
        <dbReference type="ARBA" id="ARBA00022741"/>
    </source>
</evidence>
<evidence type="ECO:0000256" key="6">
    <source>
        <dbReference type="ARBA" id="ARBA00022840"/>
    </source>
</evidence>
<dbReference type="AlphaFoldDB" id="A0A5P9NJA8"/>
<evidence type="ECO:0000256" key="4">
    <source>
        <dbReference type="ARBA" id="ARBA00022692"/>
    </source>
</evidence>
<keyword evidence="6 12" id="KW-0067">ATP-binding</keyword>
<dbReference type="GO" id="GO:0005524">
    <property type="term" value="F:ATP binding"/>
    <property type="evidence" value="ECO:0007669"/>
    <property type="project" value="UniProtKB-KW"/>
</dbReference>
<dbReference type="SMART" id="SM00382">
    <property type="entry name" value="AAA"/>
    <property type="match status" value="1"/>
</dbReference>
<keyword evidence="2" id="KW-0813">Transport</keyword>
<dbReference type="KEGG" id="halc:EY643_09675"/>
<evidence type="ECO:0000313" key="13">
    <source>
        <dbReference type="Proteomes" id="UP000326287"/>
    </source>
</evidence>
<dbReference type="InterPro" id="IPR036640">
    <property type="entry name" value="ABC1_TM_sf"/>
</dbReference>
<feature type="domain" description="ABC transmembrane type-1" evidence="11">
    <location>
        <begin position="34"/>
        <end position="308"/>
    </location>
</feature>
<dbReference type="PROSITE" id="PS50893">
    <property type="entry name" value="ABC_TRANSPORTER_2"/>
    <property type="match status" value="1"/>
</dbReference>
<name>A0A5P9NJA8_9GAMM</name>
<keyword evidence="5" id="KW-0547">Nucleotide-binding</keyword>
<comment type="subcellular location">
    <subcellularLocation>
        <location evidence="1">Cell membrane</location>
        <topology evidence="1">Multi-pass membrane protein</topology>
    </subcellularLocation>
</comment>
<evidence type="ECO:0000256" key="7">
    <source>
        <dbReference type="ARBA" id="ARBA00022989"/>
    </source>
</evidence>
<evidence type="ECO:0000256" key="2">
    <source>
        <dbReference type="ARBA" id="ARBA00022448"/>
    </source>
</evidence>
<dbReference type="PROSITE" id="PS00211">
    <property type="entry name" value="ABC_TRANSPORTER_1"/>
    <property type="match status" value="1"/>
</dbReference>
<dbReference type="OrthoDB" id="9806127at2"/>
<dbReference type="Pfam" id="PF00664">
    <property type="entry name" value="ABC_membrane"/>
    <property type="match status" value="1"/>
</dbReference>
<feature type="transmembrane region" description="Helical" evidence="9">
    <location>
        <begin position="58"/>
        <end position="79"/>
    </location>
</feature>
<dbReference type="Gene3D" id="3.40.50.300">
    <property type="entry name" value="P-loop containing nucleotide triphosphate hydrolases"/>
    <property type="match status" value="1"/>
</dbReference>
<dbReference type="Gene3D" id="1.20.1560.10">
    <property type="entry name" value="ABC transporter type 1, transmembrane domain"/>
    <property type="match status" value="1"/>
</dbReference>
<reference evidence="12 13" key="1">
    <citation type="submission" date="2019-02" db="EMBL/GenBank/DDBJ databases">
        <authorList>
            <person name="Li S.-H."/>
        </authorList>
    </citation>
    <scope>NUCLEOTIDE SEQUENCE [LARGE SCALE GENOMIC DNA]</scope>
    <source>
        <strain evidence="12 13">IMCC14385</strain>
    </source>
</reference>
<feature type="domain" description="ABC transporter" evidence="10">
    <location>
        <begin position="348"/>
        <end position="583"/>
    </location>
</feature>
<evidence type="ECO:0000256" key="9">
    <source>
        <dbReference type="SAM" id="Phobius"/>
    </source>
</evidence>